<accession>A0A3A1YNQ8</accession>
<evidence type="ECO:0000313" key="3">
    <source>
        <dbReference type="Proteomes" id="UP000265916"/>
    </source>
</evidence>
<dbReference type="InterPro" id="IPR002559">
    <property type="entry name" value="Transposase_11"/>
</dbReference>
<gene>
    <name evidence="2" type="ORF">CKF58_02675</name>
</gene>
<dbReference type="OrthoDB" id="5424036at2"/>
<dbReference type="Proteomes" id="UP000265916">
    <property type="component" value="Unassembled WGS sequence"/>
</dbReference>
<dbReference type="GO" id="GO:0006313">
    <property type="term" value="P:DNA transposition"/>
    <property type="evidence" value="ECO:0007669"/>
    <property type="project" value="InterPro"/>
</dbReference>
<dbReference type="PANTHER" id="PTHR34614">
    <property type="match status" value="1"/>
</dbReference>
<comment type="caution">
    <text evidence="2">The sequence shown here is derived from an EMBL/GenBank/DDBJ whole genome shotgun (WGS) entry which is preliminary data.</text>
</comment>
<sequence length="399" mass="46243">MYLSIKEVKTPKVKVTQLAIHHTPAYYMVAKVLAANVGLLKALEEVFDEKSINTILALSAFYHQEKNAVRQFEQWCKERNYETNCLSSSQDISKFFKEISTKVEDFKEVWSKNRYYDGMSAIFDITSHSSYAETYKNELVKRGYNRDRNDLPQMNFALIIDPETKIPVNFDLFNGNCNDISHFSRNTMRLLPNVKDPDIELVFDNGCCSKKALQTLSYENVKFTTVISEESTLYKELVEKSYGNILFDGKLTYDEDVFSKRYDTDYLGVPVNAHVYLDYKLLHEKRKALRNKTDALKEEAIKYLGNPKKLLSRYGSVLEIKPHGDTALTASDICVDEDKYRELQKKCDFFTVITNTPRDSLSVLNIYRRNYVETMMHIIKNVLGFKTYRTHTSEASIGK</sequence>
<dbReference type="AlphaFoldDB" id="A0A3A1YNQ8"/>
<dbReference type="GO" id="GO:0003677">
    <property type="term" value="F:DNA binding"/>
    <property type="evidence" value="ECO:0007669"/>
    <property type="project" value="InterPro"/>
</dbReference>
<organism evidence="2 3">
    <name type="scientific">Psittacicella hinzii</name>
    <dbReference type="NCBI Taxonomy" id="2028575"/>
    <lineage>
        <taxon>Bacteria</taxon>
        <taxon>Pseudomonadati</taxon>
        <taxon>Pseudomonadota</taxon>
        <taxon>Gammaproteobacteria</taxon>
        <taxon>Pasteurellales</taxon>
        <taxon>Psittacicellaceae</taxon>
        <taxon>Psittacicella</taxon>
    </lineage>
</organism>
<protein>
    <recommendedName>
        <fullName evidence="1">Transposase IS4-like domain-containing protein</fullName>
    </recommendedName>
</protein>
<evidence type="ECO:0000259" key="1">
    <source>
        <dbReference type="Pfam" id="PF01609"/>
    </source>
</evidence>
<evidence type="ECO:0000313" key="2">
    <source>
        <dbReference type="EMBL" id="RIY39191.1"/>
    </source>
</evidence>
<dbReference type="Pfam" id="PF01609">
    <property type="entry name" value="DDE_Tnp_1"/>
    <property type="match status" value="1"/>
</dbReference>
<proteinExistence type="predicted"/>
<reference evidence="2 3" key="1">
    <citation type="submission" date="2017-08" db="EMBL/GenBank/DDBJ databases">
        <title>Reclassification of Bisgaard taxon 37 and 44.</title>
        <authorList>
            <person name="Christensen H."/>
        </authorList>
    </citation>
    <scope>NUCLEOTIDE SEQUENCE [LARGE SCALE GENOMIC DNA]</scope>
    <source>
        <strain evidence="2 3">111</strain>
    </source>
</reference>
<feature type="domain" description="Transposase IS4-like" evidence="1">
    <location>
        <begin position="139"/>
        <end position="395"/>
    </location>
</feature>
<dbReference type="GO" id="GO:0004803">
    <property type="term" value="F:transposase activity"/>
    <property type="evidence" value="ECO:0007669"/>
    <property type="project" value="InterPro"/>
</dbReference>
<dbReference type="PANTHER" id="PTHR34614:SF2">
    <property type="entry name" value="TRANSPOSASE IS4-LIKE DOMAIN-CONTAINING PROTEIN"/>
    <property type="match status" value="1"/>
</dbReference>
<keyword evidence="3" id="KW-1185">Reference proteome</keyword>
<name>A0A3A1YNQ8_9GAMM</name>
<dbReference type="EMBL" id="NRJG01000039">
    <property type="protein sequence ID" value="RIY39191.1"/>
    <property type="molecule type" value="Genomic_DNA"/>
</dbReference>